<comment type="caution">
    <text evidence="2">The sequence shown here is derived from an EMBL/GenBank/DDBJ whole genome shotgun (WGS) entry which is preliminary data.</text>
</comment>
<evidence type="ECO:0000313" key="2">
    <source>
        <dbReference type="EMBL" id="MEI9405149.1"/>
    </source>
</evidence>
<evidence type="ECO:0000259" key="1">
    <source>
        <dbReference type="Pfam" id="PF20109"/>
    </source>
</evidence>
<dbReference type="InterPro" id="IPR045465">
    <property type="entry name" value="Trans_reg_dom"/>
</dbReference>
<dbReference type="Pfam" id="PF20109">
    <property type="entry name" value="Trans_reg_dom"/>
    <property type="match status" value="1"/>
</dbReference>
<accession>A0ABU8KHG6</accession>
<feature type="domain" description="Transcriptional regulator-like" evidence="1">
    <location>
        <begin position="7"/>
        <end position="66"/>
    </location>
</feature>
<sequence>MKPDTSHWRDNSSYDFFDDLPVEGLAWECLRRSDSYQRHYLALVREGFERDPFPTEAQKRWGLRFRGPTRLVGIDARRFVVTAGQPRGDDPHGIARFPVRRIFHIVR</sequence>
<evidence type="ECO:0000313" key="3">
    <source>
        <dbReference type="Proteomes" id="UP001366503"/>
    </source>
</evidence>
<protein>
    <submittedName>
        <fullName evidence="2">DUF6499 domain-containing protein</fullName>
    </submittedName>
</protein>
<reference evidence="2 3" key="1">
    <citation type="submission" date="2022-12" db="EMBL/GenBank/DDBJ databases">
        <authorList>
            <person name="Muema E."/>
        </authorList>
    </citation>
    <scope>NUCLEOTIDE SEQUENCE [LARGE SCALE GENOMIC DNA]</scope>
    <source>
        <strain evidence="3">1330</strain>
    </source>
</reference>
<proteinExistence type="predicted"/>
<gene>
    <name evidence="2" type="ORF">O7A05_23730</name>
</gene>
<keyword evidence="3" id="KW-1185">Reference proteome</keyword>
<dbReference type="RefSeq" id="WP_337095358.1">
    <property type="nucleotide sequence ID" value="NZ_JAPYKO010000019.1"/>
</dbReference>
<organism evidence="2 3">
    <name type="scientific">Mesorhizobium argentiipisi</name>
    <dbReference type="NCBI Taxonomy" id="3015175"/>
    <lineage>
        <taxon>Bacteria</taxon>
        <taxon>Pseudomonadati</taxon>
        <taxon>Pseudomonadota</taxon>
        <taxon>Alphaproteobacteria</taxon>
        <taxon>Hyphomicrobiales</taxon>
        <taxon>Phyllobacteriaceae</taxon>
        <taxon>Mesorhizobium</taxon>
    </lineage>
</organism>
<name>A0ABU8KHG6_9HYPH</name>
<dbReference type="Proteomes" id="UP001366503">
    <property type="component" value="Unassembled WGS sequence"/>
</dbReference>
<dbReference type="EMBL" id="JAPYKO010000019">
    <property type="protein sequence ID" value="MEI9405149.1"/>
    <property type="molecule type" value="Genomic_DNA"/>
</dbReference>